<gene>
    <name evidence="2" type="ORF">Taro_018692</name>
</gene>
<dbReference type="AlphaFoldDB" id="A0A843UJA4"/>
<feature type="compositionally biased region" description="Pro residues" evidence="1">
    <location>
        <begin position="77"/>
        <end position="89"/>
    </location>
</feature>
<comment type="caution">
    <text evidence="2">The sequence shown here is derived from an EMBL/GenBank/DDBJ whole genome shotgun (WGS) entry which is preliminary data.</text>
</comment>
<accession>A0A843UJA4</accession>
<sequence length="255" mass="27866">MLECLSNPYSLASTSGKEKTASTVRTLAGAKSSNNGKEGLGQKDVHVPPQTGFLPSRLYLRGSAYVPSGARGLRAFPSPPPPTPHPRPSPSISSHLIGPTGHSTSTPEPFVARFLPLSFVVQKFCKKFDLDRRVAAMLQGILDSTVEQCGELQRTVSLLLVKRTRSHGEIEGPLASAVARAETAEASLHEREGELRRTLAELAQAREETSQWRLRADEMEVTLTLACEMARWRRRAEEAEAARGKKAKLEELTSL</sequence>
<dbReference type="EMBL" id="NMUH01000878">
    <property type="protein sequence ID" value="MQL86162.1"/>
    <property type="molecule type" value="Genomic_DNA"/>
</dbReference>
<evidence type="ECO:0000313" key="2">
    <source>
        <dbReference type="EMBL" id="MQL86162.1"/>
    </source>
</evidence>
<protein>
    <submittedName>
        <fullName evidence="2">Uncharacterized protein</fullName>
    </submittedName>
</protein>
<feature type="region of interest" description="Disordered" evidence="1">
    <location>
        <begin position="71"/>
        <end position="105"/>
    </location>
</feature>
<organism evidence="2 3">
    <name type="scientific">Colocasia esculenta</name>
    <name type="common">Wild taro</name>
    <name type="synonym">Arum esculentum</name>
    <dbReference type="NCBI Taxonomy" id="4460"/>
    <lineage>
        <taxon>Eukaryota</taxon>
        <taxon>Viridiplantae</taxon>
        <taxon>Streptophyta</taxon>
        <taxon>Embryophyta</taxon>
        <taxon>Tracheophyta</taxon>
        <taxon>Spermatophyta</taxon>
        <taxon>Magnoliopsida</taxon>
        <taxon>Liliopsida</taxon>
        <taxon>Araceae</taxon>
        <taxon>Aroideae</taxon>
        <taxon>Colocasieae</taxon>
        <taxon>Colocasia</taxon>
    </lineage>
</organism>
<feature type="region of interest" description="Disordered" evidence="1">
    <location>
        <begin position="1"/>
        <end position="47"/>
    </location>
</feature>
<feature type="compositionally biased region" description="Polar residues" evidence="1">
    <location>
        <begin position="7"/>
        <end position="36"/>
    </location>
</feature>
<keyword evidence="3" id="KW-1185">Reference proteome</keyword>
<evidence type="ECO:0000313" key="3">
    <source>
        <dbReference type="Proteomes" id="UP000652761"/>
    </source>
</evidence>
<dbReference type="Proteomes" id="UP000652761">
    <property type="component" value="Unassembled WGS sequence"/>
</dbReference>
<name>A0A843UJA4_COLES</name>
<reference evidence="2" key="1">
    <citation type="submission" date="2017-07" db="EMBL/GenBank/DDBJ databases">
        <title>Taro Niue Genome Assembly and Annotation.</title>
        <authorList>
            <person name="Atibalentja N."/>
            <person name="Keating K."/>
            <person name="Fields C.J."/>
        </authorList>
    </citation>
    <scope>NUCLEOTIDE SEQUENCE</scope>
    <source>
        <strain evidence="2">Niue_2</strain>
        <tissue evidence="2">Leaf</tissue>
    </source>
</reference>
<proteinExistence type="predicted"/>
<evidence type="ECO:0000256" key="1">
    <source>
        <dbReference type="SAM" id="MobiDB-lite"/>
    </source>
</evidence>